<sequence>MTSDSSGARRFPIGIAALAGRLLRSRRLVRAPIWIYKARAGALFGSRILLLEHIGRKSGMPRYAPLEVVDHSSPDTYVVASGFGRKAQWLRNIEANPRVRIYAGSHAPRTATARVMTTPEADRTLAAYRTRHPKAWKRMRPVLEETLGVPITDTDTPLPLVELRLA</sequence>
<evidence type="ECO:0000313" key="2">
    <source>
        <dbReference type="Proteomes" id="UP000250347"/>
    </source>
</evidence>
<evidence type="ECO:0000313" key="1">
    <source>
        <dbReference type="EMBL" id="RAU97030.1"/>
    </source>
</evidence>
<name>A0A329KPD2_9MYCO</name>
<dbReference type="Gene3D" id="2.30.110.10">
    <property type="entry name" value="Electron Transport, Fmn-binding Protein, Chain A"/>
    <property type="match status" value="1"/>
</dbReference>
<protein>
    <submittedName>
        <fullName evidence="1">Nitroreductase family deazaflavin-dependent oxidoreductase</fullName>
    </submittedName>
</protein>
<gene>
    <name evidence="1" type="ORF">DQP58_08530</name>
</gene>
<dbReference type="InterPro" id="IPR004378">
    <property type="entry name" value="F420H2_quin_Rdtase"/>
</dbReference>
<dbReference type="SUPFAM" id="SSF50475">
    <property type="entry name" value="FMN-binding split barrel"/>
    <property type="match status" value="1"/>
</dbReference>
<dbReference type="NCBIfam" id="TIGR00026">
    <property type="entry name" value="hi_GC_TIGR00026"/>
    <property type="match status" value="1"/>
</dbReference>
<accession>A0A329KPD2</accession>
<dbReference type="EMBL" id="QMEU01000017">
    <property type="protein sequence ID" value="RAU97030.1"/>
    <property type="molecule type" value="Genomic_DNA"/>
</dbReference>
<dbReference type="GO" id="GO:0016491">
    <property type="term" value="F:oxidoreductase activity"/>
    <property type="evidence" value="ECO:0007669"/>
    <property type="project" value="InterPro"/>
</dbReference>
<reference evidence="1 2" key="1">
    <citation type="submission" date="2018-06" db="EMBL/GenBank/DDBJ databases">
        <title>NTM in soil in Japan.</title>
        <authorList>
            <person name="Ohya K."/>
        </authorList>
    </citation>
    <scope>NUCLEOTIDE SEQUENCE [LARGE SCALE GENOMIC DNA]</scope>
    <source>
        <strain evidence="1 2">GF76</strain>
    </source>
</reference>
<dbReference type="Proteomes" id="UP000250347">
    <property type="component" value="Unassembled WGS sequence"/>
</dbReference>
<dbReference type="Pfam" id="PF04075">
    <property type="entry name" value="F420H2_quin_red"/>
    <property type="match status" value="1"/>
</dbReference>
<organism evidence="1 2">
    <name type="scientific">Mycobacterium colombiense</name>
    <dbReference type="NCBI Taxonomy" id="339268"/>
    <lineage>
        <taxon>Bacteria</taxon>
        <taxon>Bacillati</taxon>
        <taxon>Actinomycetota</taxon>
        <taxon>Actinomycetes</taxon>
        <taxon>Mycobacteriales</taxon>
        <taxon>Mycobacteriaceae</taxon>
        <taxon>Mycobacterium</taxon>
        <taxon>Mycobacterium avium complex (MAC)</taxon>
    </lineage>
</organism>
<dbReference type="RefSeq" id="WP_112708002.1">
    <property type="nucleotide sequence ID" value="NZ_QMEU01000017.1"/>
</dbReference>
<comment type="caution">
    <text evidence="1">The sequence shown here is derived from an EMBL/GenBank/DDBJ whole genome shotgun (WGS) entry which is preliminary data.</text>
</comment>
<dbReference type="InterPro" id="IPR012349">
    <property type="entry name" value="Split_barrel_FMN-bd"/>
</dbReference>
<proteinExistence type="predicted"/>
<dbReference type="AlphaFoldDB" id="A0A329KPD2"/>